<keyword evidence="3 5" id="KW-0238">DNA-binding</keyword>
<dbReference type="PROSITE" id="PS50977">
    <property type="entry name" value="HTH_TETR_2"/>
    <property type="match status" value="1"/>
</dbReference>
<dbReference type="GO" id="GO:0045892">
    <property type="term" value="P:negative regulation of DNA-templated transcription"/>
    <property type="evidence" value="ECO:0007669"/>
    <property type="project" value="UniProtKB-ARBA"/>
</dbReference>
<feature type="domain" description="HTH tetR-type" evidence="6">
    <location>
        <begin position="15"/>
        <end position="75"/>
    </location>
</feature>
<protein>
    <submittedName>
        <fullName evidence="7">TetR family transcriptional regulator</fullName>
    </submittedName>
</protein>
<comment type="caution">
    <text evidence="7">The sequence shown here is derived from an EMBL/GenBank/DDBJ whole genome shotgun (WGS) entry which is preliminary data.</text>
</comment>
<dbReference type="EMBL" id="MAEM01000159">
    <property type="protein sequence ID" value="OBS02627.1"/>
    <property type="molecule type" value="Genomic_DNA"/>
</dbReference>
<evidence type="ECO:0000256" key="5">
    <source>
        <dbReference type="PROSITE-ProRule" id="PRU00335"/>
    </source>
</evidence>
<dbReference type="FunFam" id="1.10.10.60:FF:000141">
    <property type="entry name" value="TetR family transcriptional regulator"/>
    <property type="match status" value="1"/>
</dbReference>
<dbReference type="InterPro" id="IPR009057">
    <property type="entry name" value="Homeodomain-like_sf"/>
</dbReference>
<proteinExistence type="predicted"/>
<dbReference type="Pfam" id="PF17932">
    <property type="entry name" value="TetR_C_24"/>
    <property type="match status" value="1"/>
</dbReference>
<dbReference type="GO" id="GO:0000976">
    <property type="term" value="F:transcription cis-regulatory region binding"/>
    <property type="evidence" value="ECO:0007669"/>
    <property type="project" value="TreeGrafter"/>
</dbReference>
<dbReference type="PRINTS" id="PR00455">
    <property type="entry name" value="HTHTETR"/>
</dbReference>
<dbReference type="InterPro" id="IPR023772">
    <property type="entry name" value="DNA-bd_HTH_TetR-type_CS"/>
</dbReference>
<name>A0A1A6BJU4_MYCGO</name>
<accession>A0A1A6BJU4</accession>
<evidence type="ECO:0000256" key="2">
    <source>
        <dbReference type="ARBA" id="ARBA00023015"/>
    </source>
</evidence>
<keyword evidence="2" id="KW-0805">Transcription regulation</keyword>
<dbReference type="GO" id="GO:0003700">
    <property type="term" value="F:DNA-binding transcription factor activity"/>
    <property type="evidence" value="ECO:0007669"/>
    <property type="project" value="TreeGrafter"/>
</dbReference>
<feature type="DNA-binding region" description="H-T-H motif" evidence="5">
    <location>
        <begin position="38"/>
        <end position="57"/>
    </location>
</feature>
<dbReference type="InterPro" id="IPR001647">
    <property type="entry name" value="HTH_TetR"/>
</dbReference>
<comment type="subunit">
    <text evidence="1">Homodimer.</text>
</comment>
<dbReference type="AlphaFoldDB" id="A0A1A6BJU4"/>
<dbReference type="Proteomes" id="UP000093757">
    <property type="component" value="Unassembled WGS sequence"/>
</dbReference>
<dbReference type="SUPFAM" id="SSF46689">
    <property type="entry name" value="Homeodomain-like"/>
    <property type="match status" value="1"/>
</dbReference>
<gene>
    <name evidence="7" type="ORF">A9W98_13825</name>
</gene>
<reference evidence="7 8" key="1">
    <citation type="submission" date="2016-06" db="EMBL/GenBank/DDBJ databases">
        <authorList>
            <person name="Kjaerup R.B."/>
            <person name="Dalgaard T.S."/>
            <person name="Juul-Madsen H.R."/>
        </authorList>
    </citation>
    <scope>NUCLEOTIDE SEQUENCE [LARGE SCALE GENOMIC DNA]</scope>
    <source>
        <strain evidence="7 8">1245752.6</strain>
    </source>
</reference>
<evidence type="ECO:0000256" key="4">
    <source>
        <dbReference type="ARBA" id="ARBA00023163"/>
    </source>
</evidence>
<dbReference type="Gene3D" id="1.10.10.60">
    <property type="entry name" value="Homeodomain-like"/>
    <property type="match status" value="1"/>
</dbReference>
<dbReference type="RefSeq" id="WP_065133212.1">
    <property type="nucleotide sequence ID" value="NZ_MAEM01000159.1"/>
</dbReference>
<evidence type="ECO:0000259" key="6">
    <source>
        <dbReference type="PROSITE" id="PS50977"/>
    </source>
</evidence>
<dbReference type="PANTHER" id="PTHR30055:SF234">
    <property type="entry name" value="HTH-TYPE TRANSCRIPTIONAL REGULATOR BETI"/>
    <property type="match status" value="1"/>
</dbReference>
<dbReference type="Gene3D" id="1.10.357.10">
    <property type="entry name" value="Tetracycline Repressor, domain 2"/>
    <property type="match status" value="1"/>
</dbReference>
<keyword evidence="4" id="KW-0804">Transcription</keyword>
<dbReference type="SUPFAM" id="SSF48498">
    <property type="entry name" value="Tetracyclin repressor-like, C-terminal domain"/>
    <property type="match status" value="1"/>
</dbReference>
<dbReference type="PROSITE" id="PS01081">
    <property type="entry name" value="HTH_TETR_1"/>
    <property type="match status" value="1"/>
</dbReference>
<sequence>MARSAPYPASLRKADAQRRRVLSESTEIFSRRGFRATSMSEIAAAVGLSKPTLYHYFRSKEELLVRLYANMLDESLMMGQQIVAAADSPLAAIHNLIASRVAYTCRNRALLKVCFEEEHELPGELFNEVFQRRHAYEELFLAALREHLAQHPGALVGITPTVYMNMCLGAANWCYKWFRAGGAASPEELGEQIARLLTTSLDSGSRTTQLGRADAAHPPSAAAACAPLGGEAVDQHA</sequence>
<dbReference type="InterPro" id="IPR050109">
    <property type="entry name" value="HTH-type_TetR-like_transc_reg"/>
</dbReference>
<dbReference type="Pfam" id="PF00440">
    <property type="entry name" value="TetR_N"/>
    <property type="match status" value="1"/>
</dbReference>
<organism evidence="7 8">
    <name type="scientific">Mycobacterium gordonae</name>
    <dbReference type="NCBI Taxonomy" id="1778"/>
    <lineage>
        <taxon>Bacteria</taxon>
        <taxon>Bacillati</taxon>
        <taxon>Actinomycetota</taxon>
        <taxon>Actinomycetes</taxon>
        <taxon>Mycobacteriales</taxon>
        <taxon>Mycobacteriaceae</taxon>
        <taxon>Mycobacterium</taxon>
    </lineage>
</organism>
<evidence type="ECO:0000256" key="3">
    <source>
        <dbReference type="ARBA" id="ARBA00023125"/>
    </source>
</evidence>
<dbReference type="InterPro" id="IPR036271">
    <property type="entry name" value="Tet_transcr_reg_TetR-rel_C_sf"/>
</dbReference>
<dbReference type="PANTHER" id="PTHR30055">
    <property type="entry name" value="HTH-TYPE TRANSCRIPTIONAL REGULATOR RUTR"/>
    <property type="match status" value="1"/>
</dbReference>
<evidence type="ECO:0000313" key="8">
    <source>
        <dbReference type="Proteomes" id="UP000093757"/>
    </source>
</evidence>
<dbReference type="InterPro" id="IPR041490">
    <property type="entry name" value="KstR2_TetR_C"/>
</dbReference>
<evidence type="ECO:0000256" key="1">
    <source>
        <dbReference type="ARBA" id="ARBA00011738"/>
    </source>
</evidence>
<evidence type="ECO:0000313" key="7">
    <source>
        <dbReference type="EMBL" id="OBS02627.1"/>
    </source>
</evidence>